<proteinExistence type="predicted"/>
<reference evidence="3" key="4">
    <citation type="submission" date="2025-05" db="UniProtKB">
        <authorList>
            <consortium name="EnsemblFungi"/>
        </authorList>
    </citation>
    <scope>IDENTIFICATION</scope>
    <source>
        <strain evidence="3">isolate 1-1 / race 1 (BBBD)</strain>
    </source>
</reference>
<reference evidence="3 4" key="3">
    <citation type="journal article" date="2017" name="G3 (Bethesda)">
        <title>Comparative analysis highlights variable genome content of wheat rusts and divergence of the mating loci.</title>
        <authorList>
            <person name="Cuomo C.A."/>
            <person name="Bakkeren G."/>
            <person name="Khalil H.B."/>
            <person name="Panwar V."/>
            <person name="Joly D."/>
            <person name="Linning R."/>
            <person name="Sakthikumar S."/>
            <person name="Song X."/>
            <person name="Adiconis X."/>
            <person name="Fan L."/>
            <person name="Goldberg J.M."/>
            <person name="Levin J.Z."/>
            <person name="Young S."/>
            <person name="Zeng Q."/>
            <person name="Anikster Y."/>
            <person name="Bruce M."/>
            <person name="Wang M."/>
            <person name="Yin C."/>
            <person name="McCallum B."/>
            <person name="Szabo L.J."/>
            <person name="Hulbert S."/>
            <person name="Chen X."/>
            <person name="Fellers J.P."/>
        </authorList>
    </citation>
    <scope>NUCLEOTIDE SEQUENCE</scope>
    <source>
        <strain evidence="4">Isolate 1-1 / race 1 (BBBD)</strain>
        <strain evidence="3">isolate 1-1 / race 1 (BBBD)</strain>
    </source>
</reference>
<dbReference type="AlphaFoldDB" id="A0A180G1B2"/>
<feature type="compositionally biased region" description="Low complexity" evidence="1">
    <location>
        <begin position="41"/>
        <end position="52"/>
    </location>
</feature>
<reference evidence="2" key="1">
    <citation type="submission" date="2009-11" db="EMBL/GenBank/DDBJ databases">
        <authorList>
            <consortium name="The Broad Institute Genome Sequencing Platform"/>
            <person name="Ward D."/>
            <person name="Feldgarden M."/>
            <person name="Earl A."/>
            <person name="Young S.K."/>
            <person name="Zeng Q."/>
            <person name="Koehrsen M."/>
            <person name="Alvarado L."/>
            <person name="Berlin A."/>
            <person name="Bochicchio J."/>
            <person name="Borenstein D."/>
            <person name="Chapman S.B."/>
            <person name="Chen Z."/>
            <person name="Engels R."/>
            <person name="Freedman E."/>
            <person name="Gellesch M."/>
            <person name="Goldberg J."/>
            <person name="Griggs A."/>
            <person name="Gujja S."/>
            <person name="Heilman E."/>
            <person name="Heiman D."/>
            <person name="Hepburn T."/>
            <person name="Howarth C."/>
            <person name="Jen D."/>
            <person name="Larson L."/>
            <person name="Lewis B."/>
            <person name="Mehta T."/>
            <person name="Park D."/>
            <person name="Pearson M."/>
            <person name="Roberts A."/>
            <person name="Saif S."/>
            <person name="Shea T."/>
            <person name="Shenoy N."/>
            <person name="Sisk P."/>
            <person name="Stolte C."/>
            <person name="Sykes S."/>
            <person name="Thomson T."/>
            <person name="Walk T."/>
            <person name="White J."/>
            <person name="Yandava C."/>
            <person name="Izard J."/>
            <person name="Baranova O.V."/>
            <person name="Blanton J.M."/>
            <person name="Tanner A.C."/>
            <person name="Dewhirst F.E."/>
            <person name="Haas B."/>
            <person name="Nusbaum C."/>
            <person name="Birren B."/>
        </authorList>
    </citation>
    <scope>NUCLEOTIDE SEQUENCE [LARGE SCALE GENOMIC DNA]</scope>
    <source>
        <strain evidence="2">1-1 BBBD Race 1</strain>
    </source>
</reference>
<reference evidence="2" key="2">
    <citation type="submission" date="2016-05" db="EMBL/GenBank/DDBJ databases">
        <title>Comparative analysis highlights variable genome content of wheat rusts and divergence of the mating loci.</title>
        <authorList>
            <person name="Cuomo C.A."/>
            <person name="Bakkeren G."/>
            <person name="Szabo L."/>
            <person name="Khalil H."/>
            <person name="Joly D."/>
            <person name="Goldberg J."/>
            <person name="Young S."/>
            <person name="Zeng Q."/>
            <person name="Fellers J."/>
        </authorList>
    </citation>
    <scope>NUCLEOTIDE SEQUENCE [LARGE SCALE GENOMIC DNA]</scope>
    <source>
        <strain evidence="2">1-1 BBBD Race 1</strain>
    </source>
</reference>
<evidence type="ECO:0000313" key="2">
    <source>
        <dbReference type="EMBL" id="OAV86232.1"/>
    </source>
</evidence>
<feature type="region of interest" description="Disordered" evidence="1">
    <location>
        <begin position="1"/>
        <end position="52"/>
    </location>
</feature>
<keyword evidence="4" id="KW-1185">Reference proteome</keyword>
<dbReference type="VEuPathDB" id="FungiDB:PTTG_30011"/>
<organism evidence="2">
    <name type="scientific">Puccinia triticina (isolate 1-1 / race 1 (BBBD))</name>
    <name type="common">Brown leaf rust fungus</name>
    <dbReference type="NCBI Taxonomy" id="630390"/>
    <lineage>
        <taxon>Eukaryota</taxon>
        <taxon>Fungi</taxon>
        <taxon>Dikarya</taxon>
        <taxon>Basidiomycota</taxon>
        <taxon>Pucciniomycotina</taxon>
        <taxon>Pucciniomycetes</taxon>
        <taxon>Pucciniales</taxon>
        <taxon>Pucciniaceae</taxon>
        <taxon>Puccinia</taxon>
    </lineage>
</organism>
<sequence>MKRKRADPVDDTSAADRPKKRTRQRASLGAPSRSAIAETQSNSDASSSSTHSYALRMRKKNLYNSYAADEEAETEDDCRSDYTIQGAQERSSARHFRDEDTEAPGLSAEELDVVRRTILHTVLPSWIDRLPRNLGAANHGSLKAAEWLILYKVYYTIALIPLWVKGLRDAATEESRRRISLLLESTSTLSQITHFLTLPKIKFKDLSELNEGVAWRNQHAKLASHTTFQRSNPLIWSASINGSLGTRKGQRDVTKVTHKPPPRPNTQDSHYQMAHQLKPCFCP</sequence>
<dbReference type="Proteomes" id="UP000005240">
    <property type="component" value="Unassembled WGS sequence"/>
</dbReference>
<evidence type="ECO:0000256" key="1">
    <source>
        <dbReference type="SAM" id="MobiDB-lite"/>
    </source>
</evidence>
<feature type="region of interest" description="Disordered" evidence="1">
    <location>
        <begin position="243"/>
        <end position="271"/>
    </location>
</feature>
<gene>
    <name evidence="2" type="ORF">PTTG_30011</name>
</gene>
<dbReference type="OrthoDB" id="2507659at2759"/>
<name>A0A180G1B2_PUCT1</name>
<protein>
    <submittedName>
        <fullName evidence="2 3">Uncharacterized protein</fullName>
    </submittedName>
</protein>
<dbReference type="EnsemblFungi" id="PTTG_30011-t43_1">
    <property type="protein sequence ID" value="PTTG_30011-t43_1-p1"/>
    <property type="gene ID" value="PTTG_30011"/>
</dbReference>
<accession>A0A180G1B2</accession>
<evidence type="ECO:0000313" key="4">
    <source>
        <dbReference type="Proteomes" id="UP000005240"/>
    </source>
</evidence>
<dbReference type="EMBL" id="ADAS02001413">
    <property type="protein sequence ID" value="OAV86232.1"/>
    <property type="molecule type" value="Genomic_DNA"/>
</dbReference>
<evidence type="ECO:0000313" key="3">
    <source>
        <dbReference type="EnsemblFungi" id="PTTG_30011-t43_1-p1"/>
    </source>
</evidence>